<dbReference type="Proteomes" id="UP000799537">
    <property type="component" value="Unassembled WGS sequence"/>
</dbReference>
<evidence type="ECO:0000313" key="3">
    <source>
        <dbReference type="EMBL" id="KAF2161649.1"/>
    </source>
</evidence>
<dbReference type="PANTHER" id="PTHR41814:SF1">
    <property type="entry name" value="CELLULASE"/>
    <property type="match status" value="1"/>
</dbReference>
<feature type="chain" id="PRO_5025459743" description="Glycoside hydrolase family 105 protein" evidence="2">
    <location>
        <begin position="20"/>
        <end position="426"/>
    </location>
</feature>
<proteinExistence type="predicted"/>
<dbReference type="AlphaFoldDB" id="A0A6A6C7D7"/>
<evidence type="ECO:0000313" key="4">
    <source>
        <dbReference type="Proteomes" id="UP000799537"/>
    </source>
</evidence>
<evidence type="ECO:0000256" key="2">
    <source>
        <dbReference type="SAM" id="SignalP"/>
    </source>
</evidence>
<dbReference type="GO" id="GO:0005975">
    <property type="term" value="P:carbohydrate metabolic process"/>
    <property type="evidence" value="ECO:0007669"/>
    <property type="project" value="InterPro"/>
</dbReference>
<name>A0A6A6C7D7_ZASCE</name>
<dbReference type="Pfam" id="PF07470">
    <property type="entry name" value="Glyco_hydro_88"/>
    <property type="match status" value="1"/>
</dbReference>
<dbReference type="InterPro" id="IPR012341">
    <property type="entry name" value="6hp_glycosidase-like_sf"/>
</dbReference>
<dbReference type="OrthoDB" id="4138492at2759"/>
<dbReference type="Gene3D" id="1.50.10.10">
    <property type="match status" value="1"/>
</dbReference>
<evidence type="ECO:0000256" key="1">
    <source>
        <dbReference type="ARBA" id="ARBA00022801"/>
    </source>
</evidence>
<dbReference type="RefSeq" id="XP_033662538.1">
    <property type="nucleotide sequence ID" value="XM_033808850.1"/>
</dbReference>
<dbReference type="EMBL" id="ML993618">
    <property type="protein sequence ID" value="KAF2161649.1"/>
    <property type="molecule type" value="Genomic_DNA"/>
</dbReference>
<keyword evidence="2" id="KW-0732">Signal</keyword>
<accession>A0A6A6C7D7</accession>
<keyword evidence="4" id="KW-1185">Reference proteome</keyword>
<dbReference type="InterPro" id="IPR010905">
    <property type="entry name" value="Glyco_hydro_88"/>
</dbReference>
<sequence length="426" mass="46719">MASSLLSFSLYLFISFAHAQRPASYSNNPPPHYSHPSCCDKHNIGYNPILAANQAKRLSTHSWEYGTTAEALLELYNPHLSVFSRTAFPNNHLPIPDPDTIESLRYARQHIRLNSPTLIDGGGATGDPASLGVSALLIGQSIPAYNASATRQLEYLLNPLTTPRLPNGAFSHREAYPAAWADFISMAPPFMAYYAVATQNDSYIRAAIGQCLFYRQILKPNDTESDAWQHILFGPRAQQDPGRWSTGNGWAAMGMARVLGTLVHWLVLAKLDDEKPRIAAGDLFLWIGEIVSAAMGQGVRGQNGLLRNYWDQEGWEGEISGTALVSAAVYRAAVLQREAAVVFDGVRVEGSNYTRPITPAMLSWADQNRKVLAGHVNELGIGSPAVNPLDWKSRAYVDDGSPEGQAFLVMLYAAWRDCVVASVCRE</sequence>
<keyword evidence="1" id="KW-0378">Hydrolase</keyword>
<dbReference type="GO" id="GO:0016787">
    <property type="term" value="F:hydrolase activity"/>
    <property type="evidence" value="ECO:0007669"/>
    <property type="project" value="UniProtKB-KW"/>
</dbReference>
<protein>
    <recommendedName>
        <fullName evidence="5">Glycoside hydrolase family 105 protein</fullName>
    </recommendedName>
</protein>
<dbReference type="InterPro" id="IPR008928">
    <property type="entry name" value="6-hairpin_glycosidase_sf"/>
</dbReference>
<feature type="signal peptide" evidence="2">
    <location>
        <begin position="1"/>
        <end position="19"/>
    </location>
</feature>
<evidence type="ECO:0008006" key="5">
    <source>
        <dbReference type="Google" id="ProtNLM"/>
    </source>
</evidence>
<reference evidence="3" key="1">
    <citation type="journal article" date="2020" name="Stud. Mycol.">
        <title>101 Dothideomycetes genomes: a test case for predicting lifestyles and emergence of pathogens.</title>
        <authorList>
            <person name="Haridas S."/>
            <person name="Albert R."/>
            <person name="Binder M."/>
            <person name="Bloem J."/>
            <person name="Labutti K."/>
            <person name="Salamov A."/>
            <person name="Andreopoulos B."/>
            <person name="Baker S."/>
            <person name="Barry K."/>
            <person name="Bills G."/>
            <person name="Bluhm B."/>
            <person name="Cannon C."/>
            <person name="Castanera R."/>
            <person name="Culley D."/>
            <person name="Daum C."/>
            <person name="Ezra D."/>
            <person name="Gonzalez J."/>
            <person name="Henrissat B."/>
            <person name="Kuo A."/>
            <person name="Liang C."/>
            <person name="Lipzen A."/>
            <person name="Lutzoni F."/>
            <person name="Magnuson J."/>
            <person name="Mondo S."/>
            <person name="Nolan M."/>
            <person name="Ohm R."/>
            <person name="Pangilinan J."/>
            <person name="Park H.-J."/>
            <person name="Ramirez L."/>
            <person name="Alfaro M."/>
            <person name="Sun H."/>
            <person name="Tritt A."/>
            <person name="Yoshinaga Y."/>
            <person name="Zwiers L.-H."/>
            <person name="Turgeon B."/>
            <person name="Goodwin S."/>
            <person name="Spatafora J."/>
            <person name="Crous P."/>
            <person name="Grigoriev I."/>
        </authorList>
    </citation>
    <scope>NUCLEOTIDE SEQUENCE</scope>
    <source>
        <strain evidence="3">ATCC 36951</strain>
    </source>
</reference>
<dbReference type="PANTHER" id="PTHR41814">
    <property type="entry name" value="EXPRESSED PROTEIN"/>
    <property type="match status" value="1"/>
</dbReference>
<dbReference type="SUPFAM" id="SSF48208">
    <property type="entry name" value="Six-hairpin glycosidases"/>
    <property type="match status" value="1"/>
</dbReference>
<dbReference type="GeneID" id="54562122"/>
<gene>
    <name evidence="3" type="ORF">M409DRAFT_28044</name>
</gene>
<organism evidence="3 4">
    <name type="scientific">Zasmidium cellare ATCC 36951</name>
    <dbReference type="NCBI Taxonomy" id="1080233"/>
    <lineage>
        <taxon>Eukaryota</taxon>
        <taxon>Fungi</taxon>
        <taxon>Dikarya</taxon>
        <taxon>Ascomycota</taxon>
        <taxon>Pezizomycotina</taxon>
        <taxon>Dothideomycetes</taxon>
        <taxon>Dothideomycetidae</taxon>
        <taxon>Mycosphaerellales</taxon>
        <taxon>Mycosphaerellaceae</taxon>
        <taxon>Zasmidium</taxon>
    </lineage>
</organism>